<gene>
    <name evidence="7" type="ORF">C4520_12740</name>
</gene>
<dbReference type="Gene3D" id="3.90.550.10">
    <property type="entry name" value="Spore Coat Polysaccharide Biosynthesis Protein SpsA, Chain A"/>
    <property type="match status" value="1"/>
</dbReference>
<evidence type="ECO:0000259" key="6">
    <source>
        <dbReference type="Pfam" id="PF00535"/>
    </source>
</evidence>
<keyword evidence="5" id="KW-0472">Membrane</keyword>
<protein>
    <submittedName>
        <fullName evidence="7">Glycosyltransferase</fullName>
    </submittedName>
</protein>
<comment type="caution">
    <text evidence="7">The sequence shown here is derived from an EMBL/GenBank/DDBJ whole genome shotgun (WGS) entry which is preliminary data.</text>
</comment>
<dbReference type="PANTHER" id="PTHR43646">
    <property type="entry name" value="GLYCOSYLTRANSFERASE"/>
    <property type="match status" value="1"/>
</dbReference>
<dbReference type="PANTHER" id="PTHR43646:SF2">
    <property type="entry name" value="GLYCOSYLTRANSFERASE 2-LIKE DOMAIN-CONTAINING PROTEIN"/>
    <property type="match status" value="1"/>
</dbReference>
<dbReference type="Pfam" id="PF00535">
    <property type="entry name" value="Glycos_transf_2"/>
    <property type="match status" value="1"/>
</dbReference>
<keyword evidence="2" id="KW-1003">Cell membrane</keyword>
<feature type="domain" description="Glycosyltransferase 2-like" evidence="6">
    <location>
        <begin position="7"/>
        <end position="125"/>
    </location>
</feature>
<dbReference type="CDD" id="cd02522">
    <property type="entry name" value="GT_2_like_a"/>
    <property type="match status" value="1"/>
</dbReference>
<accession>A0A3A4NND5</accession>
<dbReference type="AlphaFoldDB" id="A0A3A4NND5"/>
<evidence type="ECO:0000313" key="7">
    <source>
        <dbReference type="EMBL" id="RJP19556.1"/>
    </source>
</evidence>
<dbReference type="Proteomes" id="UP000265882">
    <property type="component" value="Unassembled WGS sequence"/>
</dbReference>
<sequence>MEAERITIVIPTLNEASTLAAAIDRAKKGRNIEIIVADGGSSDNTLGIAESRGVKVVVAPGGRAKQENAAAAAAMGEILLFLHADTHLPNGFDGHIRRVLAEPRTAGGAFLLSIDATNLSLRVIERAANLRSKLLQMPYGDQALFMRTSLFRAMGGFPDMPIMEDFVFVRRLRKRGAVVIAPVPITTSARRWLALGVWRTTIINQAVILAYYIGAPLDTVARWYRAARSPLR</sequence>
<evidence type="ECO:0000256" key="1">
    <source>
        <dbReference type="ARBA" id="ARBA00004236"/>
    </source>
</evidence>
<dbReference type="SUPFAM" id="SSF53448">
    <property type="entry name" value="Nucleotide-diphospho-sugar transferases"/>
    <property type="match status" value="1"/>
</dbReference>
<dbReference type="InterPro" id="IPR029044">
    <property type="entry name" value="Nucleotide-diphossugar_trans"/>
</dbReference>
<proteinExistence type="predicted"/>
<dbReference type="GO" id="GO:0016757">
    <property type="term" value="F:glycosyltransferase activity"/>
    <property type="evidence" value="ECO:0007669"/>
    <property type="project" value="UniProtKB-KW"/>
</dbReference>
<keyword evidence="4 7" id="KW-0808">Transferase</keyword>
<dbReference type="InterPro" id="IPR001173">
    <property type="entry name" value="Glyco_trans_2-like"/>
</dbReference>
<evidence type="ECO:0000256" key="5">
    <source>
        <dbReference type="ARBA" id="ARBA00023136"/>
    </source>
</evidence>
<organism evidence="7 8">
    <name type="scientific">Abyssobacteria bacterium (strain SURF_5)</name>
    <dbReference type="NCBI Taxonomy" id="2093360"/>
    <lineage>
        <taxon>Bacteria</taxon>
        <taxon>Pseudomonadati</taxon>
        <taxon>Candidatus Hydrogenedentota</taxon>
        <taxon>Candidatus Abyssobacteria</taxon>
    </lineage>
</organism>
<name>A0A3A4NND5_ABYX5</name>
<evidence type="ECO:0000256" key="2">
    <source>
        <dbReference type="ARBA" id="ARBA00022475"/>
    </source>
</evidence>
<reference evidence="7 8" key="1">
    <citation type="journal article" date="2017" name="ISME J.">
        <title>Energy and carbon metabolisms in a deep terrestrial subsurface fluid microbial community.</title>
        <authorList>
            <person name="Momper L."/>
            <person name="Jungbluth S.P."/>
            <person name="Lee M.D."/>
            <person name="Amend J.P."/>
        </authorList>
    </citation>
    <scope>NUCLEOTIDE SEQUENCE [LARGE SCALE GENOMIC DNA]</scope>
    <source>
        <strain evidence="7">SURF_5</strain>
    </source>
</reference>
<dbReference type="InterPro" id="IPR026461">
    <property type="entry name" value="Trfase_2_rSAM/seldom_assoc"/>
</dbReference>
<evidence type="ECO:0000313" key="8">
    <source>
        <dbReference type="Proteomes" id="UP000265882"/>
    </source>
</evidence>
<dbReference type="GO" id="GO:0005886">
    <property type="term" value="C:plasma membrane"/>
    <property type="evidence" value="ECO:0007669"/>
    <property type="project" value="UniProtKB-SubCell"/>
</dbReference>
<comment type="subcellular location">
    <subcellularLocation>
        <location evidence="1">Cell membrane</location>
    </subcellularLocation>
</comment>
<evidence type="ECO:0000256" key="4">
    <source>
        <dbReference type="ARBA" id="ARBA00022679"/>
    </source>
</evidence>
<dbReference type="NCBIfam" id="TIGR04283">
    <property type="entry name" value="glyco_like_mftF"/>
    <property type="match status" value="1"/>
</dbReference>
<dbReference type="EMBL" id="QZKU01000088">
    <property type="protein sequence ID" value="RJP19556.1"/>
    <property type="molecule type" value="Genomic_DNA"/>
</dbReference>
<evidence type="ECO:0000256" key="3">
    <source>
        <dbReference type="ARBA" id="ARBA00022676"/>
    </source>
</evidence>
<keyword evidence="3" id="KW-0328">Glycosyltransferase</keyword>